<dbReference type="AlphaFoldDB" id="A0A813LVQ6"/>
<evidence type="ECO:0000256" key="1">
    <source>
        <dbReference type="ARBA" id="ARBA00022741"/>
    </source>
</evidence>
<name>A0A813LVQ6_POLGL</name>
<dbReference type="PROSITE" id="PS51194">
    <property type="entry name" value="HELICASE_CTER"/>
    <property type="match status" value="1"/>
</dbReference>
<dbReference type="InterPro" id="IPR001650">
    <property type="entry name" value="Helicase_C-like"/>
</dbReference>
<dbReference type="EMBL" id="CAJNNW010037083">
    <property type="protein sequence ID" value="CAE8739245.1"/>
    <property type="molecule type" value="Genomic_DNA"/>
</dbReference>
<dbReference type="Pfam" id="PF02295">
    <property type="entry name" value="z-alpha"/>
    <property type="match status" value="1"/>
</dbReference>
<dbReference type="Pfam" id="PF00270">
    <property type="entry name" value="DEAD"/>
    <property type="match status" value="1"/>
</dbReference>
<dbReference type="SMART" id="SM00487">
    <property type="entry name" value="DEXDc"/>
    <property type="match status" value="1"/>
</dbReference>
<keyword evidence="2" id="KW-0067">ATP-binding</keyword>
<evidence type="ECO:0008006" key="10">
    <source>
        <dbReference type="Google" id="ProtNLM"/>
    </source>
</evidence>
<dbReference type="PROSITE" id="PS50139">
    <property type="entry name" value="Z_BINDING"/>
    <property type="match status" value="1"/>
</dbReference>
<dbReference type="InterPro" id="IPR027417">
    <property type="entry name" value="P-loop_NTPase"/>
</dbReference>
<gene>
    <name evidence="8" type="ORF">PGLA2088_LOCUS49525</name>
</gene>
<feature type="domain" description="Z-binding" evidence="5">
    <location>
        <begin position="787"/>
        <end position="851"/>
    </location>
</feature>
<dbReference type="InterPro" id="IPR036388">
    <property type="entry name" value="WH-like_DNA-bd_sf"/>
</dbReference>
<reference evidence="8" key="1">
    <citation type="submission" date="2021-02" db="EMBL/GenBank/DDBJ databases">
        <authorList>
            <person name="Dougan E. K."/>
            <person name="Rhodes N."/>
            <person name="Thang M."/>
            <person name="Chan C."/>
        </authorList>
    </citation>
    <scope>NUCLEOTIDE SEQUENCE</scope>
</reference>
<feature type="region of interest" description="Disordered" evidence="4">
    <location>
        <begin position="662"/>
        <end position="702"/>
    </location>
</feature>
<dbReference type="SUPFAM" id="SSF46785">
    <property type="entry name" value="Winged helix' DNA-binding domain"/>
    <property type="match status" value="1"/>
</dbReference>
<evidence type="ECO:0000256" key="4">
    <source>
        <dbReference type="SAM" id="MobiDB-lite"/>
    </source>
</evidence>
<evidence type="ECO:0000256" key="2">
    <source>
        <dbReference type="ARBA" id="ARBA00022840"/>
    </source>
</evidence>
<dbReference type="SUPFAM" id="SSF52540">
    <property type="entry name" value="P-loop containing nucleoside triphosphate hydrolases"/>
    <property type="match status" value="1"/>
</dbReference>
<feature type="compositionally biased region" description="Low complexity" evidence="4">
    <location>
        <begin position="669"/>
        <end position="688"/>
    </location>
</feature>
<protein>
    <recommendedName>
        <fullName evidence="10">RNA helicase</fullName>
    </recommendedName>
</protein>
<dbReference type="InterPro" id="IPR051363">
    <property type="entry name" value="RLR_Helicase"/>
</dbReference>
<feature type="domain" description="Helicase C-terminal" evidence="7">
    <location>
        <begin position="329"/>
        <end position="492"/>
    </location>
</feature>
<feature type="domain" description="Helicase ATP-binding" evidence="6">
    <location>
        <begin position="10"/>
        <end position="185"/>
    </location>
</feature>
<dbReference type="GO" id="GO:0005737">
    <property type="term" value="C:cytoplasm"/>
    <property type="evidence" value="ECO:0007669"/>
    <property type="project" value="TreeGrafter"/>
</dbReference>
<dbReference type="InterPro" id="IPR042371">
    <property type="entry name" value="Z_dom"/>
</dbReference>
<dbReference type="PANTHER" id="PTHR14074:SF16">
    <property type="entry name" value="ANTIVIRAL INNATE IMMUNE RESPONSE RECEPTOR RIG-I"/>
    <property type="match status" value="1"/>
</dbReference>
<dbReference type="Pfam" id="PF00271">
    <property type="entry name" value="Helicase_C"/>
    <property type="match status" value="1"/>
</dbReference>
<dbReference type="InterPro" id="IPR036390">
    <property type="entry name" value="WH_DNA-bd_sf"/>
</dbReference>
<dbReference type="SMART" id="SM00550">
    <property type="entry name" value="Zalpha"/>
    <property type="match status" value="1"/>
</dbReference>
<evidence type="ECO:0000313" key="8">
    <source>
        <dbReference type="EMBL" id="CAE8739245.1"/>
    </source>
</evidence>
<evidence type="ECO:0000259" key="7">
    <source>
        <dbReference type="PROSITE" id="PS51194"/>
    </source>
</evidence>
<evidence type="ECO:0000313" key="9">
    <source>
        <dbReference type="Proteomes" id="UP000626109"/>
    </source>
</evidence>
<dbReference type="PANTHER" id="PTHR14074">
    <property type="entry name" value="HELICASE WITH DEATH DOMAIN-RELATED"/>
    <property type="match status" value="1"/>
</dbReference>
<dbReference type="GO" id="GO:0003723">
    <property type="term" value="F:RNA binding"/>
    <property type="evidence" value="ECO:0007669"/>
    <property type="project" value="UniProtKB-KW"/>
</dbReference>
<dbReference type="Pfam" id="PF00035">
    <property type="entry name" value="dsrm"/>
    <property type="match status" value="1"/>
</dbReference>
<dbReference type="SUPFAM" id="SSF54768">
    <property type="entry name" value="dsRNA-binding domain-like"/>
    <property type="match status" value="1"/>
</dbReference>
<evidence type="ECO:0000256" key="3">
    <source>
        <dbReference type="ARBA" id="ARBA00022884"/>
    </source>
</evidence>
<dbReference type="Proteomes" id="UP000626109">
    <property type="component" value="Unassembled WGS sequence"/>
</dbReference>
<dbReference type="Gene3D" id="3.30.160.20">
    <property type="match status" value="1"/>
</dbReference>
<dbReference type="SMART" id="SM00490">
    <property type="entry name" value="HELICc"/>
    <property type="match status" value="1"/>
</dbReference>
<dbReference type="InterPro" id="IPR014720">
    <property type="entry name" value="dsRBD_dom"/>
</dbReference>
<dbReference type="Gene3D" id="1.10.10.10">
    <property type="entry name" value="Winged helix-like DNA-binding domain superfamily/Winged helix DNA-binding domain"/>
    <property type="match status" value="1"/>
</dbReference>
<comment type="caution">
    <text evidence="8">The sequence shown here is derived from an EMBL/GenBank/DDBJ whole genome shotgun (WGS) entry which is preliminary data.</text>
</comment>
<evidence type="ECO:0000259" key="6">
    <source>
        <dbReference type="PROSITE" id="PS51192"/>
    </source>
</evidence>
<organism evidence="8 9">
    <name type="scientific">Polarella glacialis</name>
    <name type="common">Dinoflagellate</name>
    <dbReference type="NCBI Taxonomy" id="89957"/>
    <lineage>
        <taxon>Eukaryota</taxon>
        <taxon>Sar</taxon>
        <taxon>Alveolata</taxon>
        <taxon>Dinophyceae</taxon>
        <taxon>Suessiales</taxon>
        <taxon>Suessiaceae</taxon>
        <taxon>Polarella</taxon>
    </lineage>
</organism>
<dbReference type="GO" id="GO:0005524">
    <property type="term" value="F:ATP binding"/>
    <property type="evidence" value="ECO:0007669"/>
    <property type="project" value="UniProtKB-KW"/>
</dbReference>
<accession>A0A813LVQ6</accession>
<keyword evidence="1" id="KW-0547">Nucleotide-binding</keyword>
<dbReference type="PROSITE" id="PS51192">
    <property type="entry name" value="HELICASE_ATP_BIND_1"/>
    <property type="match status" value="1"/>
</dbReference>
<evidence type="ECO:0000259" key="5">
    <source>
        <dbReference type="PROSITE" id="PS50139"/>
    </source>
</evidence>
<proteinExistence type="predicted"/>
<dbReference type="InterPro" id="IPR014001">
    <property type="entry name" value="Helicase_ATP-bd"/>
</dbReference>
<keyword evidence="3" id="KW-0694">RNA-binding</keyword>
<sequence>MEPRPHQLECLQRILAQNTIVNMPTGTGKTLVSVLAIDHFRTAGKVLFIVPTRPLVEQQANYIRKHGKHIGGAPPSVEELSGAQTDHLSALDWVRIVRDSEVLVGTPEVFRRALVDTRFLSIDGTFSLVVFDECHNATGNSPMAAIMRDSIHRCALPPRILGLTASFVHGSLKGIDLKRKALEGLLQSCIFCPEIQERQVNFSHVTYKQTVWPEMKELVQARLSALVSRVSECGIPMKETGKLLTRGGHVFEELGLAAFLYFVRESVAPQVEVHIQTLLEVLPSAKRAQLKDLQANLPRLRQVLRDSAEQLANEGALTAFPHVTDKAKVLFDLLRKLSDNNNNNSGRGRRGSAMPRVIMFCEQTVLVHPLAHLVQASLQDLGLTAMACSGVGTMSDSQRSAALQAFRSGLVSVLVCTAALEEGLDVQDCEVVIRFSQFQTTKSHIQGSGRARAWNAQVFYFDNDPSAELAAAAHMEQTARAYGLALSEQEMEQHRQQLEVAGVHPYRTEAGAEISVFNCVQIVYEFASKALGQSFRPAETMLHYTTETVCVYPPQVRKSLTSVSCPSPAGLFQVLAHEVDAWWGSTDVTAVVDASRTRNWEPADLELRRFLYVVAVTLSRRSLLDAHNQPSAEALRETRETCEAWVMSPGIRLSAKFTPQSFGSSQMASDNQNNSSKNNNNSNSYNNSTQQPALSLMPQASAASTAETNFKGSLNELTAGQVSYATEVQPGGAFLASVTLHTGEQFFGSALCTTKKAAEQLAAKVALDSLQGSKQRPATAVKGNSASSSTDTLEMQLLRILRATAGSVPLAQIRTQLSVEKAELNRVLYSLQAQGLVRKTSESPPVWAAVA</sequence>
<dbReference type="Gene3D" id="3.40.50.300">
    <property type="entry name" value="P-loop containing nucleotide triphosphate hydrolases"/>
    <property type="match status" value="2"/>
</dbReference>
<dbReference type="GO" id="GO:0003726">
    <property type="term" value="F:double-stranded RNA adenosine deaminase activity"/>
    <property type="evidence" value="ECO:0007669"/>
    <property type="project" value="InterPro"/>
</dbReference>
<dbReference type="InterPro" id="IPR011545">
    <property type="entry name" value="DEAD/DEAH_box_helicase_dom"/>
</dbReference>